<accession>A0A6N8SJZ0</accession>
<protein>
    <submittedName>
        <fullName evidence="1">Uncharacterized protein</fullName>
    </submittedName>
</protein>
<comment type="caution">
    <text evidence="1">The sequence shown here is derived from an EMBL/GenBank/DDBJ whole genome shotgun (WGS) entry which is preliminary data.</text>
</comment>
<dbReference type="AlphaFoldDB" id="A0A6N8SJZ0"/>
<keyword evidence="2" id="KW-1185">Reference proteome</keyword>
<dbReference type="OrthoDB" id="8421814at2"/>
<reference evidence="1 2" key="1">
    <citation type="submission" date="2019-12" db="EMBL/GenBank/DDBJ databases">
        <title>Shinella kummerowiae sp. nov., a symbiotic bacterium isolated from root nodules of the herbal legume Kummerowia stipulacea.</title>
        <authorList>
            <person name="Gao J."/>
        </authorList>
    </citation>
    <scope>NUCLEOTIDE SEQUENCE [LARGE SCALE GENOMIC DNA]</scope>
    <source>
        <strain evidence="1 2">CCBAU 25048</strain>
    </source>
</reference>
<gene>
    <name evidence="1" type="ORF">GR138_18505</name>
</gene>
<dbReference type="EMBL" id="WUMK01000007">
    <property type="protein sequence ID" value="MXN47192.1"/>
    <property type="molecule type" value="Genomic_DNA"/>
</dbReference>
<dbReference type="Proteomes" id="UP000435802">
    <property type="component" value="Unassembled WGS sequence"/>
</dbReference>
<name>A0A6N8SJZ0_9HYPH</name>
<proteinExistence type="predicted"/>
<dbReference type="RefSeq" id="WP_160860728.1">
    <property type="nucleotide sequence ID" value="NZ_WUMK01000007.1"/>
</dbReference>
<evidence type="ECO:0000313" key="2">
    <source>
        <dbReference type="Proteomes" id="UP000435802"/>
    </source>
</evidence>
<organism evidence="1 2">
    <name type="scientific">Shinella kummerowiae</name>
    <dbReference type="NCBI Taxonomy" id="417745"/>
    <lineage>
        <taxon>Bacteria</taxon>
        <taxon>Pseudomonadati</taxon>
        <taxon>Pseudomonadota</taxon>
        <taxon>Alphaproteobacteria</taxon>
        <taxon>Hyphomicrobiales</taxon>
        <taxon>Rhizobiaceae</taxon>
        <taxon>Shinella</taxon>
    </lineage>
</organism>
<evidence type="ECO:0000313" key="1">
    <source>
        <dbReference type="EMBL" id="MXN47192.1"/>
    </source>
</evidence>
<sequence>MRKFFSHRTGTIRSRLPLTIEHQVTPAPSAMARTGGIAARHFDHDPTEPLHPDVVQRILVRAIENAANNYDYILGLYTPRLIAWGTLQDGTTVGMVEDNQTGVRYLWTVHPVHFKPVSYGPVNA</sequence>